<feature type="compositionally biased region" description="Acidic residues" evidence="1">
    <location>
        <begin position="15"/>
        <end position="27"/>
    </location>
</feature>
<dbReference type="Proteomes" id="UP000091918">
    <property type="component" value="Unassembled WGS sequence"/>
</dbReference>
<accession>A0A1B7NJ21</accession>
<dbReference type="EMBL" id="LGUA01004288">
    <property type="protein sequence ID" value="OAX76869.1"/>
    <property type="molecule type" value="Genomic_DNA"/>
</dbReference>
<name>A0A1B7NJ21_9EURO</name>
<sequence>MANYVLSDVKRDERSDDEDEIELEEQQQDSIPTISAQSGDTTGALASASTSKNNGSAEPARITRRTVKEKENDGNGTSTPKAVANGGAAGSDQSVKYKKQHQR</sequence>
<feature type="compositionally biased region" description="Polar residues" evidence="1">
    <location>
        <begin position="32"/>
        <end position="41"/>
    </location>
</feature>
<evidence type="ECO:0000256" key="1">
    <source>
        <dbReference type="SAM" id="MobiDB-lite"/>
    </source>
</evidence>
<protein>
    <submittedName>
        <fullName evidence="2">Uncharacterized protein</fullName>
    </submittedName>
</protein>
<evidence type="ECO:0000313" key="2">
    <source>
        <dbReference type="EMBL" id="OAX76869.1"/>
    </source>
</evidence>
<dbReference type="AlphaFoldDB" id="A0A1B7NJ21"/>
<feature type="region of interest" description="Disordered" evidence="1">
    <location>
        <begin position="1"/>
        <end position="103"/>
    </location>
</feature>
<dbReference type="STRING" id="1658172.A0A1B7NJ21"/>
<reference evidence="2 3" key="1">
    <citation type="submission" date="2015-07" db="EMBL/GenBank/DDBJ databases">
        <title>Emmonsia species relationships and genome sequence.</title>
        <authorList>
            <person name="Cuomo C.A."/>
            <person name="Schwartz I.S."/>
            <person name="Kenyon C."/>
            <person name="de Hoog G.S."/>
            <person name="Govender N.P."/>
            <person name="Botha A."/>
            <person name="Moreno L."/>
            <person name="de Vries M."/>
            <person name="Munoz J.F."/>
            <person name="Stielow J.B."/>
        </authorList>
    </citation>
    <scope>NUCLEOTIDE SEQUENCE [LARGE SCALE GENOMIC DNA]</scope>
    <source>
        <strain evidence="2 3">CBS 136260</strain>
    </source>
</reference>
<gene>
    <name evidence="2" type="ORF">ACJ72_08838</name>
</gene>
<comment type="caution">
    <text evidence="2">The sequence shown here is derived from an EMBL/GenBank/DDBJ whole genome shotgun (WGS) entry which is preliminary data.</text>
</comment>
<keyword evidence="3" id="KW-1185">Reference proteome</keyword>
<proteinExistence type="predicted"/>
<feature type="compositionally biased region" description="Polar residues" evidence="1">
    <location>
        <begin position="47"/>
        <end position="56"/>
    </location>
</feature>
<evidence type="ECO:0000313" key="3">
    <source>
        <dbReference type="Proteomes" id="UP000091918"/>
    </source>
</evidence>
<organism evidence="2 3">
    <name type="scientific">Emergomyces africanus</name>
    <dbReference type="NCBI Taxonomy" id="1955775"/>
    <lineage>
        <taxon>Eukaryota</taxon>
        <taxon>Fungi</taxon>
        <taxon>Dikarya</taxon>
        <taxon>Ascomycota</taxon>
        <taxon>Pezizomycotina</taxon>
        <taxon>Eurotiomycetes</taxon>
        <taxon>Eurotiomycetidae</taxon>
        <taxon>Onygenales</taxon>
        <taxon>Ajellomycetaceae</taxon>
        <taxon>Emergomyces</taxon>
    </lineage>
</organism>
<dbReference type="OrthoDB" id="3053196at2759"/>